<dbReference type="RefSeq" id="WP_046107405.1">
    <property type="nucleotide sequence ID" value="NZ_JZEX01000054.1"/>
</dbReference>
<dbReference type="NCBIfam" id="TIGR01552">
    <property type="entry name" value="phd_fam"/>
    <property type="match status" value="1"/>
</dbReference>
<dbReference type="PATRIC" id="fig|443610.3.peg.3391"/>
<dbReference type="AlphaFoldDB" id="A0A0F5FVS5"/>
<evidence type="ECO:0000313" key="1">
    <source>
        <dbReference type="EMBL" id="KKB12964.1"/>
    </source>
</evidence>
<keyword evidence="2" id="KW-1185">Reference proteome</keyword>
<evidence type="ECO:0008006" key="3">
    <source>
        <dbReference type="Google" id="ProtNLM"/>
    </source>
</evidence>
<evidence type="ECO:0000313" key="2">
    <source>
        <dbReference type="Proteomes" id="UP000033632"/>
    </source>
</evidence>
<dbReference type="STRING" id="443610.VE25_04510"/>
<gene>
    <name evidence="1" type="ORF">VE25_04510</name>
</gene>
<sequence>MDDKWEFRPGSDFAEVIDKVEHGETVEVVHDGRVVARVVPVEQERDVAKARAAAARIRERRGGITLGPGLTIKDLINEGRK</sequence>
<accession>A0A0F5FVS5</accession>
<dbReference type="Proteomes" id="UP000033632">
    <property type="component" value="Unassembled WGS sequence"/>
</dbReference>
<comment type="caution">
    <text evidence="1">The sequence shown here is derived from an EMBL/GenBank/DDBJ whole genome shotgun (WGS) entry which is preliminary data.</text>
</comment>
<proteinExistence type="predicted"/>
<organism evidence="1 2">
    <name type="scientific">Devosia geojensis</name>
    <dbReference type="NCBI Taxonomy" id="443610"/>
    <lineage>
        <taxon>Bacteria</taxon>
        <taxon>Pseudomonadati</taxon>
        <taxon>Pseudomonadota</taxon>
        <taxon>Alphaproteobacteria</taxon>
        <taxon>Hyphomicrobiales</taxon>
        <taxon>Devosiaceae</taxon>
        <taxon>Devosia</taxon>
    </lineage>
</organism>
<protein>
    <recommendedName>
        <fullName evidence="3">Antitoxin</fullName>
    </recommendedName>
</protein>
<dbReference type="EMBL" id="JZEX01000054">
    <property type="protein sequence ID" value="KKB12964.1"/>
    <property type="molecule type" value="Genomic_DNA"/>
</dbReference>
<reference evidence="1 2" key="1">
    <citation type="submission" date="2015-03" db="EMBL/GenBank/DDBJ databases">
        <authorList>
            <person name="Hassan Y.I."/>
            <person name="Lepp D."/>
            <person name="Li X.-Z."/>
            <person name="Zhou T."/>
        </authorList>
    </citation>
    <scope>NUCLEOTIDE SEQUENCE [LARGE SCALE GENOMIC DNA]</scope>
    <source>
        <strain evidence="1 2">BD-c194</strain>
    </source>
</reference>
<dbReference type="Gene3D" id="3.40.1620.10">
    <property type="entry name" value="YefM-like domain"/>
    <property type="match status" value="1"/>
</dbReference>
<name>A0A0F5FVS5_9HYPH</name>